<evidence type="ECO:0000313" key="5">
    <source>
        <dbReference type="Proteomes" id="UP000298246"/>
    </source>
</evidence>
<name>A0A4Y8PTV9_9BACL</name>
<dbReference type="SUPFAM" id="SSF55383">
    <property type="entry name" value="Copper amine oxidase, domain N"/>
    <property type="match status" value="1"/>
</dbReference>
<dbReference type="AlphaFoldDB" id="A0A4Y8PTV9"/>
<accession>A0A4Y8PTV9</accession>
<comment type="caution">
    <text evidence="4">The sequence shown here is derived from an EMBL/GenBank/DDBJ whole genome shotgun (WGS) entry which is preliminary data.</text>
</comment>
<dbReference type="Proteomes" id="UP000298246">
    <property type="component" value="Unassembled WGS sequence"/>
</dbReference>
<dbReference type="InterPro" id="IPR036582">
    <property type="entry name" value="Mao_N_sf"/>
</dbReference>
<dbReference type="EMBL" id="MYFO01000035">
    <property type="protein sequence ID" value="TFE84359.1"/>
    <property type="molecule type" value="Genomic_DNA"/>
</dbReference>
<keyword evidence="5" id="KW-1185">Reference proteome</keyword>
<dbReference type="InterPro" id="IPR012854">
    <property type="entry name" value="Cu_amine_oxidase-like_N"/>
</dbReference>
<evidence type="ECO:0000256" key="1">
    <source>
        <dbReference type="SAM" id="Phobius"/>
    </source>
</evidence>
<dbReference type="Gene3D" id="3.30.457.10">
    <property type="entry name" value="Copper amine oxidase-like, N-terminal domain"/>
    <property type="match status" value="1"/>
</dbReference>
<evidence type="ECO:0000313" key="4">
    <source>
        <dbReference type="EMBL" id="TFE84359.1"/>
    </source>
</evidence>
<evidence type="ECO:0000259" key="3">
    <source>
        <dbReference type="Pfam" id="PF16472"/>
    </source>
</evidence>
<feature type="transmembrane region" description="Helical" evidence="1">
    <location>
        <begin position="70"/>
        <end position="88"/>
    </location>
</feature>
<gene>
    <name evidence="4" type="ORF">B5M42_20235</name>
</gene>
<reference evidence="4 5" key="1">
    <citation type="submission" date="2017-03" db="EMBL/GenBank/DDBJ databases">
        <title>Isolation of Levoglucosan Utilizing Bacteria.</title>
        <authorList>
            <person name="Arya A.S."/>
        </authorList>
    </citation>
    <scope>NUCLEOTIDE SEQUENCE [LARGE SCALE GENOMIC DNA]</scope>
    <source>
        <strain evidence="4 5">MEC069</strain>
    </source>
</reference>
<dbReference type="Pfam" id="PF07833">
    <property type="entry name" value="Cu_amine_oxidN1"/>
    <property type="match status" value="1"/>
</dbReference>
<dbReference type="OrthoDB" id="1889751at2"/>
<evidence type="ECO:0000259" key="2">
    <source>
        <dbReference type="Pfam" id="PF07833"/>
    </source>
</evidence>
<keyword evidence="1" id="KW-1133">Transmembrane helix</keyword>
<organism evidence="4 5">
    <name type="scientific">Paenibacillus athensensis</name>
    <dbReference type="NCBI Taxonomy" id="1967502"/>
    <lineage>
        <taxon>Bacteria</taxon>
        <taxon>Bacillati</taxon>
        <taxon>Bacillota</taxon>
        <taxon>Bacilli</taxon>
        <taxon>Bacillales</taxon>
        <taxon>Paenibacillaceae</taxon>
        <taxon>Paenibacillus</taxon>
    </lineage>
</organism>
<feature type="transmembrane region" description="Helical" evidence="1">
    <location>
        <begin position="29"/>
        <end position="49"/>
    </location>
</feature>
<keyword evidence="1" id="KW-0812">Transmembrane</keyword>
<dbReference type="PANTHER" id="PTHR32256:SF17">
    <property type="entry name" value="EGF-LIKE DOMAIN-CONTAINING PROTEIN"/>
    <property type="match status" value="1"/>
</dbReference>
<dbReference type="Pfam" id="PF16472">
    <property type="entry name" value="DUF5050"/>
    <property type="match status" value="1"/>
</dbReference>
<sequence>MKMNAIISRLLERRVFFLPDGKSERYDCAVAVFLQLSVWFCNLYNQFFLGIIYRGFMLERKANILRKSKTFLLAVGVLACALSLPDIVNAASRLPSILIVLNGHKLVGEGSPYLESGTTMVPFRAIFEALGLSVRWNEASRTVVGTKEDLTIELQINNKKAKLNGQEITISESPVIHEGVTYVPLRLVGEAAGKTVMWDSRALTVHISDSADPIDPVTATNDSVELAHRNSVNKLANWNKYSTVIIDGEWMYFQNYTDRSRLYKSKLDGSNLQKLSNKVSVSYMYLSEDRLLFQSTESTYEDDVIYQIKTDGSDEGILLNENVVDWQVVGDWIYYNSRNVRAQTPFEPTPPGYFKKIHLDGTQETLLSNEVGNFFIKDSFIYYKQVAHESGLNVIVTKSKLEDYGSDPQMLGELDYLDSMDLQVYDNKMYYTTKSPETQLPTLYEKDMSSGAVRTVRSNVKLFTINDRGEIFFIDRSAPTFPFCKMTVDNNQVIVLSDDSVESFYVFDDWIAYYSSFFAPANEDDLDFKRNFNIMKVDGSSQRVLMNVL</sequence>
<proteinExistence type="predicted"/>
<dbReference type="InterPro" id="IPR032485">
    <property type="entry name" value="LRP1-like_beta_prop"/>
</dbReference>
<evidence type="ECO:0008006" key="6">
    <source>
        <dbReference type="Google" id="ProtNLM"/>
    </source>
</evidence>
<feature type="domain" description="Prolow-density lipoprotein receptor-related protein 1-like beta-propeller" evidence="3">
    <location>
        <begin position="236"/>
        <end position="397"/>
    </location>
</feature>
<dbReference type="PANTHER" id="PTHR32256">
    <property type="match status" value="1"/>
</dbReference>
<dbReference type="InterPro" id="IPR053369">
    <property type="entry name" value="SrfA-induced_signal"/>
</dbReference>
<feature type="domain" description="Copper amine oxidase-like N-terminal" evidence="2">
    <location>
        <begin position="101"/>
        <end position="207"/>
    </location>
</feature>
<keyword evidence="1" id="KW-0472">Membrane</keyword>
<protein>
    <recommendedName>
        <fullName evidence="6">Copper amine oxidase-like N-terminal domain-containing protein</fullName>
    </recommendedName>
</protein>